<dbReference type="InterPro" id="IPR036388">
    <property type="entry name" value="WH-like_DNA-bd_sf"/>
</dbReference>
<evidence type="ECO:0000259" key="5">
    <source>
        <dbReference type="PROSITE" id="PS51078"/>
    </source>
</evidence>
<dbReference type="PROSITE" id="PS51077">
    <property type="entry name" value="HTH_ICLR"/>
    <property type="match status" value="1"/>
</dbReference>
<dbReference type="InterPro" id="IPR036390">
    <property type="entry name" value="WH_DNA-bd_sf"/>
</dbReference>
<dbReference type="RefSeq" id="WP_366194486.1">
    <property type="nucleotide sequence ID" value="NZ_JBFBVU010000031.1"/>
</dbReference>
<dbReference type="InterPro" id="IPR005471">
    <property type="entry name" value="Tscrpt_reg_IclR_N"/>
</dbReference>
<comment type="caution">
    <text evidence="6">The sequence shown here is derived from an EMBL/GenBank/DDBJ whole genome shotgun (WGS) entry which is preliminary data.</text>
</comment>
<dbReference type="Gene3D" id="1.10.10.10">
    <property type="entry name" value="Winged helix-like DNA-binding domain superfamily/Winged helix DNA-binding domain"/>
    <property type="match status" value="1"/>
</dbReference>
<keyword evidence="3" id="KW-0804">Transcription</keyword>
<keyword evidence="1" id="KW-0805">Transcription regulation</keyword>
<dbReference type="InterPro" id="IPR050707">
    <property type="entry name" value="HTH_MetabolicPath_Reg"/>
</dbReference>
<dbReference type="PROSITE" id="PS51078">
    <property type="entry name" value="ICLR_ED"/>
    <property type="match status" value="1"/>
</dbReference>
<name>A0ABV3LAR2_9RHOB</name>
<gene>
    <name evidence="6" type="ORF">AB0T83_17290</name>
</gene>
<keyword evidence="2" id="KW-0238">DNA-binding</keyword>
<evidence type="ECO:0000256" key="3">
    <source>
        <dbReference type="ARBA" id="ARBA00023163"/>
    </source>
</evidence>
<feature type="domain" description="HTH iclR-type" evidence="4">
    <location>
        <begin position="15"/>
        <end position="77"/>
    </location>
</feature>
<dbReference type="SUPFAM" id="SSF46785">
    <property type="entry name" value="Winged helix' DNA-binding domain"/>
    <property type="match status" value="1"/>
</dbReference>
<evidence type="ECO:0000256" key="1">
    <source>
        <dbReference type="ARBA" id="ARBA00023015"/>
    </source>
</evidence>
<dbReference type="Pfam" id="PF09339">
    <property type="entry name" value="HTH_IclR"/>
    <property type="match status" value="1"/>
</dbReference>
<dbReference type="InterPro" id="IPR014757">
    <property type="entry name" value="Tscrpt_reg_IclR_C"/>
</dbReference>
<dbReference type="Gene3D" id="3.30.450.40">
    <property type="match status" value="1"/>
</dbReference>
<reference evidence="6 7" key="1">
    <citation type="submission" date="2024-07" db="EMBL/GenBank/DDBJ databases">
        <authorList>
            <person name="Kang M."/>
        </authorList>
    </citation>
    <scope>NUCLEOTIDE SEQUENCE [LARGE SCALE GENOMIC DNA]</scope>
    <source>
        <strain evidence="6 7">DFM31</strain>
    </source>
</reference>
<protein>
    <submittedName>
        <fullName evidence="6">IclR family transcriptional regulator</fullName>
    </submittedName>
</protein>
<dbReference type="PANTHER" id="PTHR30136">
    <property type="entry name" value="HELIX-TURN-HELIX TRANSCRIPTIONAL REGULATOR, ICLR FAMILY"/>
    <property type="match status" value="1"/>
</dbReference>
<proteinExistence type="predicted"/>
<feature type="domain" description="IclR-ED" evidence="5">
    <location>
        <begin position="78"/>
        <end position="261"/>
    </location>
</feature>
<evidence type="ECO:0000256" key="2">
    <source>
        <dbReference type="ARBA" id="ARBA00023125"/>
    </source>
</evidence>
<dbReference type="SMART" id="SM00346">
    <property type="entry name" value="HTH_ICLR"/>
    <property type="match status" value="1"/>
</dbReference>
<sequence>MAERASTQGEETAGVATVGKAIEVLDLIYEFGRPVRFKELQAASRFPKPTLYRFVQTLTEHGMLSFDPDRNVYFLGIRLVRLAHAAWRHSMIAPVAQPHLSALANQIGEAVYLSRLDGGQCVCLDRGAPDDLAGMFLDVNRIYPSYCTAVGKAMLACLPEEELDRALTQQSFHRMTDATITEEAVLRRELDQTRERGFAIEDEEHIRGILAVAVPIMTPVGSLLGGLGIHAPDRRTDLAKLKSQLPEIQKTAGKIARDAADWSFPEANQHNAKSGI</sequence>
<dbReference type="SUPFAM" id="SSF55781">
    <property type="entry name" value="GAF domain-like"/>
    <property type="match status" value="1"/>
</dbReference>
<evidence type="ECO:0000313" key="6">
    <source>
        <dbReference type="EMBL" id="MEV8468531.1"/>
    </source>
</evidence>
<accession>A0ABV3LAR2</accession>
<keyword evidence="7" id="KW-1185">Reference proteome</keyword>
<dbReference type="Proteomes" id="UP001553161">
    <property type="component" value="Unassembled WGS sequence"/>
</dbReference>
<dbReference type="Pfam" id="PF01614">
    <property type="entry name" value="IclR_C"/>
    <property type="match status" value="1"/>
</dbReference>
<evidence type="ECO:0000313" key="7">
    <source>
        <dbReference type="Proteomes" id="UP001553161"/>
    </source>
</evidence>
<dbReference type="PANTHER" id="PTHR30136:SF24">
    <property type="entry name" value="HTH-TYPE TRANSCRIPTIONAL REPRESSOR ALLR"/>
    <property type="match status" value="1"/>
</dbReference>
<organism evidence="6 7">
    <name type="scientific">Meridianimarinicoccus marinus</name>
    <dbReference type="NCBI Taxonomy" id="3231483"/>
    <lineage>
        <taxon>Bacteria</taxon>
        <taxon>Pseudomonadati</taxon>
        <taxon>Pseudomonadota</taxon>
        <taxon>Alphaproteobacteria</taxon>
        <taxon>Rhodobacterales</taxon>
        <taxon>Paracoccaceae</taxon>
        <taxon>Meridianimarinicoccus</taxon>
    </lineage>
</organism>
<evidence type="ECO:0000259" key="4">
    <source>
        <dbReference type="PROSITE" id="PS51077"/>
    </source>
</evidence>
<dbReference type="InterPro" id="IPR029016">
    <property type="entry name" value="GAF-like_dom_sf"/>
</dbReference>
<dbReference type="EMBL" id="JBFBVU010000031">
    <property type="protein sequence ID" value="MEV8468531.1"/>
    <property type="molecule type" value="Genomic_DNA"/>
</dbReference>